<protein>
    <submittedName>
        <fullName evidence="2">Uncharacterized protein</fullName>
    </submittedName>
</protein>
<dbReference type="AlphaFoldDB" id="A0A9E8KMQ3"/>
<name>A0A9E8KMQ3_9ALTE</name>
<dbReference type="RefSeq" id="WP_251809799.1">
    <property type="nucleotide sequence ID" value="NZ_CP101527.1"/>
</dbReference>
<organism evidence="2 3">
    <name type="scientific">Alkalimarinus sediminis</name>
    <dbReference type="NCBI Taxonomy" id="1632866"/>
    <lineage>
        <taxon>Bacteria</taxon>
        <taxon>Pseudomonadati</taxon>
        <taxon>Pseudomonadota</taxon>
        <taxon>Gammaproteobacteria</taxon>
        <taxon>Alteromonadales</taxon>
        <taxon>Alteromonadaceae</taxon>
        <taxon>Alkalimarinus</taxon>
    </lineage>
</organism>
<evidence type="ECO:0000256" key="1">
    <source>
        <dbReference type="SAM" id="SignalP"/>
    </source>
</evidence>
<sequence>MKYLALLLFFIPSAYADNHADSTDESLLQAKEYCHSMVQDGTPSDEATEFVNQCMAEQRSYIEEAREASQPDCYQQVDDAIQEKLDNDPNSSYEYDQLLDNCLNETNLD</sequence>
<gene>
    <name evidence="2" type="ORF">NNL22_11475</name>
</gene>
<dbReference type="Proteomes" id="UP001164472">
    <property type="component" value="Chromosome"/>
</dbReference>
<feature type="chain" id="PRO_5038542576" evidence="1">
    <location>
        <begin position="17"/>
        <end position="109"/>
    </location>
</feature>
<proteinExistence type="predicted"/>
<evidence type="ECO:0000313" key="3">
    <source>
        <dbReference type="Proteomes" id="UP001164472"/>
    </source>
</evidence>
<dbReference type="EMBL" id="CP101527">
    <property type="protein sequence ID" value="UZW73658.1"/>
    <property type="molecule type" value="Genomic_DNA"/>
</dbReference>
<reference evidence="2" key="1">
    <citation type="submission" date="2022-07" db="EMBL/GenBank/DDBJ databases">
        <title>Alkalimarinus sp. nov., isolated from gut of a Alitta virens.</title>
        <authorList>
            <person name="Yang A.I."/>
            <person name="Shin N.-R."/>
        </authorList>
    </citation>
    <scope>NUCLEOTIDE SEQUENCE</scope>
    <source>
        <strain evidence="2">FA028</strain>
    </source>
</reference>
<feature type="signal peptide" evidence="1">
    <location>
        <begin position="1"/>
        <end position="16"/>
    </location>
</feature>
<dbReference type="KEGG" id="asem:NNL22_11475"/>
<accession>A0A9E8KMQ3</accession>
<keyword evidence="1" id="KW-0732">Signal</keyword>
<evidence type="ECO:0000313" key="2">
    <source>
        <dbReference type="EMBL" id="UZW73658.1"/>
    </source>
</evidence>
<keyword evidence="3" id="KW-1185">Reference proteome</keyword>